<proteinExistence type="predicted"/>
<dbReference type="Proteomes" id="UP000187209">
    <property type="component" value="Unassembled WGS sequence"/>
</dbReference>
<evidence type="ECO:0000313" key="1">
    <source>
        <dbReference type="EMBL" id="OMJ91737.1"/>
    </source>
</evidence>
<name>A0A1R2CRW4_9CILI</name>
<comment type="caution">
    <text evidence="1">The sequence shown here is derived from an EMBL/GenBank/DDBJ whole genome shotgun (WGS) entry which is preliminary data.</text>
</comment>
<dbReference type="EMBL" id="MPUH01000075">
    <property type="protein sequence ID" value="OMJ91737.1"/>
    <property type="molecule type" value="Genomic_DNA"/>
</dbReference>
<dbReference type="OrthoDB" id="422950at2759"/>
<sequence length="492" mass="57933">MIMNSVRPATSMSNNKNSVRIRTRSISPAHISTHSRFFLTNQFEKNLLNKTSNINIDIQQLEKNPERLELSTQLKVIKNKYNQTKTEWDIIDSTFNITKEQMSKLEEKERVSGNKRVMMKEYKINLKIKLEKLRKKIYNALTDNETYKHIKKRMKATKVFLKIKLNTLQNTLETRNEVSREQNQKRLDSIKHVGKSRNNLRALSIDLAHEKKQRLFISKNLSKDLTNRKKFSIRREHMRQRHEEIVESVSNEEKIIRNNFLRNGVLLHKVWYTFLDKKLSIEMEKFNVVDSAYIKIKSQTGLSNIKDVVQKILTRENNYTSLMNMINESKRVCFNYKEKNSQIELNLNKIMISGGSNKISDIGKLKDKTVEMIKKVKEGKEKYDKMKRAKDYVNTWGESILRKLMPEEKYENNGLREVFGELRLAVKEKIKQAEEIRMRVVNQHLSLLVQTRGFRSLSFYSDQSKGEEEVPVLVSPTVKTLAKKRTLGSRKT</sequence>
<reference evidence="1 2" key="1">
    <citation type="submission" date="2016-11" db="EMBL/GenBank/DDBJ databases">
        <title>The macronuclear genome of Stentor coeruleus: a giant cell with tiny introns.</title>
        <authorList>
            <person name="Slabodnick M."/>
            <person name="Ruby J.G."/>
            <person name="Reiff S.B."/>
            <person name="Swart E.C."/>
            <person name="Gosai S."/>
            <person name="Prabakaran S."/>
            <person name="Witkowska E."/>
            <person name="Larue G.E."/>
            <person name="Fisher S."/>
            <person name="Freeman R.M."/>
            <person name="Gunawardena J."/>
            <person name="Chu W."/>
            <person name="Stover N.A."/>
            <person name="Gregory B.D."/>
            <person name="Nowacki M."/>
            <person name="Derisi J."/>
            <person name="Roy S.W."/>
            <person name="Marshall W.F."/>
            <person name="Sood P."/>
        </authorList>
    </citation>
    <scope>NUCLEOTIDE SEQUENCE [LARGE SCALE GENOMIC DNA]</scope>
    <source>
        <strain evidence="1">WM001</strain>
    </source>
</reference>
<gene>
    <name evidence="1" type="ORF">SteCoe_5636</name>
</gene>
<evidence type="ECO:0000313" key="2">
    <source>
        <dbReference type="Proteomes" id="UP000187209"/>
    </source>
</evidence>
<organism evidence="1 2">
    <name type="scientific">Stentor coeruleus</name>
    <dbReference type="NCBI Taxonomy" id="5963"/>
    <lineage>
        <taxon>Eukaryota</taxon>
        <taxon>Sar</taxon>
        <taxon>Alveolata</taxon>
        <taxon>Ciliophora</taxon>
        <taxon>Postciliodesmatophora</taxon>
        <taxon>Heterotrichea</taxon>
        <taxon>Heterotrichida</taxon>
        <taxon>Stentoridae</taxon>
        <taxon>Stentor</taxon>
    </lineage>
</organism>
<dbReference type="AlphaFoldDB" id="A0A1R2CRW4"/>
<accession>A0A1R2CRW4</accession>
<protein>
    <submittedName>
        <fullName evidence="1">Uncharacterized protein</fullName>
    </submittedName>
</protein>
<keyword evidence="2" id="KW-1185">Reference proteome</keyword>